<dbReference type="Proteomes" id="UP000239899">
    <property type="component" value="Unassembled WGS sequence"/>
</dbReference>
<dbReference type="Pfam" id="PF00225">
    <property type="entry name" value="Kinesin"/>
    <property type="match status" value="1"/>
</dbReference>
<proteinExistence type="inferred from homology"/>
<feature type="coiled-coil region" evidence="13">
    <location>
        <begin position="491"/>
        <end position="518"/>
    </location>
</feature>
<evidence type="ECO:0000256" key="1">
    <source>
        <dbReference type="ARBA" id="ARBA00004186"/>
    </source>
</evidence>
<evidence type="ECO:0000256" key="10">
    <source>
        <dbReference type="ARBA" id="ARBA00034704"/>
    </source>
</evidence>
<comment type="subcellular location">
    <subcellularLocation>
        <location evidence="1">Cytoplasm</location>
        <location evidence="1">Cytoskeleton</location>
        <location evidence="1">Spindle</location>
    </subcellularLocation>
</comment>
<dbReference type="InterPro" id="IPR027417">
    <property type="entry name" value="P-loop_NTPase"/>
</dbReference>
<dbReference type="FunFam" id="3.40.850.10:FF:000019">
    <property type="entry name" value="Kinesin-like protein KIN-5D"/>
    <property type="match status" value="1"/>
</dbReference>
<dbReference type="GO" id="GO:0008017">
    <property type="term" value="F:microtubule binding"/>
    <property type="evidence" value="ECO:0007669"/>
    <property type="project" value="InterPro"/>
</dbReference>
<dbReference type="EMBL" id="LHPG02000015">
    <property type="protein sequence ID" value="PRW34071.1"/>
    <property type="molecule type" value="Genomic_DNA"/>
</dbReference>
<dbReference type="GO" id="GO:0005874">
    <property type="term" value="C:microtubule"/>
    <property type="evidence" value="ECO:0007669"/>
    <property type="project" value="UniProtKB-KW"/>
</dbReference>
<feature type="compositionally biased region" description="Low complexity" evidence="14">
    <location>
        <begin position="1621"/>
        <end position="1634"/>
    </location>
</feature>
<comment type="similarity">
    <text evidence="9">Belongs to the TRAFAC class myosin-kinesin ATPase superfamily. Kinesin family. KIN-12 subfamily.</text>
</comment>
<protein>
    <submittedName>
        <fullName evidence="16">Phragmoplast orienting kinesin 2</fullName>
    </submittedName>
</protein>
<evidence type="ECO:0000256" key="7">
    <source>
        <dbReference type="ARBA" id="ARBA00023175"/>
    </source>
</evidence>
<dbReference type="Pfam" id="PF15908">
    <property type="entry name" value="HMMR_C"/>
    <property type="match status" value="1"/>
</dbReference>
<name>A0A2P6TIF5_CHLSO</name>
<evidence type="ECO:0000256" key="8">
    <source>
        <dbReference type="ARBA" id="ARBA00023212"/>
    </source>
</evidence>
<dbReference type="GO" id="GO:0005819">
    <property type="term" value="C:spindle"/>
    <property type="evidence" value="ECO:0007669"/>
    <property type="project" value="UniProtKB-SubCell"/>
</dbReference>
<gene>
    <name evidence="16" type="ORF">C2E21_7327</name>
</gene>
<accession>A0A2P6TIF5</accession>
<keyword evidence="6 13" id="KW-0175">Coiled coil</keyword>
<organism evidence="16 17">
    <name type="scientific">Chlorella sorokiniana</name>
    <name type="common">Freshwater green alga</name>
    <dbReference type="NCBI Taxonomy" id="3076"/>
    <lineage>
        <taxon>Eukaryota</taxon>
        <taxon>Viridiplantae</taxon>
        <taxon>Chlorophyta</taxon>
        <taxon>core chlorophytes</taxon>
        <taxon>Trebouxiophyceae</taxon>
        <taxon>Chlorellales</taxon>
        <taxon>Chlorellaceae</taxon>
        <taxon>Chlorella clade</taxon>
        <taxon>Chlorella</taxon>
    </lineage>
</organism>
<evidence type="ECO:0000256" key="6">
    <source>
        <dbReference type="ARBA" id="ARBA00023054"/>
    </source>
</evidence>
<feature type="coiled-coil region" evidence="13">
    <location>
        <begin position="690"/>
        <end position="731"/>
    </location>
</feature>
<feature type="compositionally biased region" description="Polar residues" evidence="14">
    <location>
        <begin position="107"/>
        <end position="121"/>
    </location>
</feature>
<evidence type="ECO:0000256" key="4">
    <source>
        <dbReference type="ARBA" id="ARBA00022741"/>
    </source>
</evidence>
<comment type="similarity">
    <text evidence="10">Belongs to the TRAFAC class myosin-kinesin ATPase superfamily. Kinesin family. KIN-5/BimC subfamily.</text>
</comment>
<dbReference type="InterPro" id="IPR019821">
    <property type="entry name" value="Kinesin_motor_CS"/>
</dbReference>
<dbReference type="GO" id="GO:0007010">
    <property type="term" value="P:cytoskeleton organization"/>
    <property type="evidence" value="ECO:0007669"/>
    <property type="project" value="UniProtKB-ARBA"/>
</dbReference>
<feature type="region of interest" description="Disordered" evidence="14">
    <location>
        <begin position="518"/>
        <end position="552"/>
    </location>
</feature>
<dbReference type="InterPro" id="IPR036961">
    <property type="entry name" value="Kinesin_motor_dom_sf"/>
</dbReference>
<dbReference type="InterPro" id="IPR031794">
    <property type="entry name" value="HMMR_C"/>
</dbReference>
<dbReference type="SUPFAM" id="SSF52540">
    <property type="entry name" value="P-loop containing nucleoside triphosphate hydrolases"/>
    <property type="match status" value="1"/>
</dbReference>
<comment type="caution">
    <text evidence="16">The sequence shown here is derived from an EMBL/GenBank/DDBJ whole genome shotgun (WGS) entry which is preliminary data.</text>
</comment>
<dbReference type="OrthoDB" id="3176171at2759"/>
<feature type="compositionally biased region" description="Low complexity" evidence="14">
    <location>
        <begin position="12"/>
        <end position="29"/>
    </location>
</feature>
<feature type="binding site" evidence="12">
    <location>
        <begin position="230"/>
        <end position="237"/>
    </location>
    <ligand>
        <name>ATP</name>
        <dbReference type="ChEBI" id="CHEBI:30616"/>
    </ligand>
</feature>
<evidence type="ECO:0000256" key="11">
    <source>
        <dbReference type="ARBA" id="ARBA00046159"/>
    </source>
</evidence>
<keyword evidence="8" id="KW-0206">Cytoskeleton</keyword>
<evidence type="ECO:0000256" key="13">
    <source>
        <dbReference type="SAM" id="Coils"/>
    </source>
</evidence>
<dbReference type="InterPro" id="IPR001752">
    <property type="entry name" value="Kinesin_motor_dom"/>
</dbReference>
<comment type="function">
    <text evidence="11">Responsible for microtubule translocation. May be important for the organization of phragmoplast-specific arrays of microtubules. Plays an essential role in stabilizing the mitotic spindle. Required during mitotic cytokinesis.</text>
</comment>
<dbReference type="PROSITE" id="PS00411">
    <property type="entry name" value="KINESIN_MOTOR_1"/>
    <property type="match status" value="1"/>
</dbReference>
<feature type="region of interest" description="Disordered" evidence="14">
    <location>
        <begin position="1"/>
        <end position="142"/>
    </location>
</feature>
<keyword evidence="4 12" id="KW-0547">Nucleotide-binding</keyword>
<dbReference type="SMART" id="SM00129">
    <property type="entry name" value="KISc"/>
    <property type="match status" value="1"/>
</dbReference>
<dbReference type="PROSITE" id="PS50067">
    <property type="entry name" value="KINESIN_MOTOR_2"/>
    <property type="match status" value="1"/>
</dbReference>
<dbReference type="PANTHER" id="PTHR37739:SF8">
    <property type="entry name" value="KINESIN-LIKE PROTEIN KIN-12D"/>
    <property type="match status" value="1"/>
</dbReference>
<evidence type="ECO:0000256" key="2">
    <source>
        <dbReference type="ARBA" id="ARBA00022490"/>
    </source>
</evidence>
<reference evidence="16 17" key="1">
    <citation type="journal article" date="2018" name="Plant J.">
        <title>Genome sequences of Chlorella sorokiniana UTEX 1602 and Micractinium conductrix SAG 241.80: implications to maltose excretion by a green alga.</title>
        <authorList>
            <person name="Arriola M.B."/>
            <person name="Velmurugan N."/>
            <person name="Zhang Y."/>
            <person name="Plunkett M.H."/>
            <person name="Hondzo H."/>
            <person name="Barney B.M."/>
        </authorList>
    </citation>
    <scope>NUCLEOTIDE SEQUENCE [LARGE SCALE GENOMIC DNA]</scope>
    <source>
        <strain evidence="17">UTEX 1602</strain>
    </source>
</reference>
<keyword evidence="2" id="KW-0963">Cytoplasm</keyword>
<dbReference type="PANTHER" id="PTHR37739">
    <property type="entry name" value="KINESIN-LIKE PROTEIN KIN-12D"/>
    <property type="match status" value="1"/>
</dbReference>
<dbReference type="Gene3D" id="3.40.850.10">
    <property type="entry name" value="Kinesin motor domain"/>
    <property type="match status" value="1"/>
</dbReference>
<feature type="region of interest" description="Disordered" evidence="14">
    <location>
        <begin position="1602"/>
        <end position="1634"/>
    </location>
</feature>
<keyword evidence="7 12" id="KW-0505">Motor protein</keyword>
<evidence type="ECO:0000259" key="15">
    <source>
        <dbReference type="PROSITE" id="PS50067"/>
    </source>
</evidence>
<keyword evidence="5 12" id="KW-0067">ATP-binding</keyword>
<feature type="coiled-coil region" evidence="13">
    <location>
        <begin position="896"/>
        <end position="1566"/>
    </location>
</feature>
<evidence type="ECO:0000256" key="12">
    <source>
        <dbReference type="PROSITE-ProRule" id="PRU00283"/>
    </source>
</evidence>
<evidence type="ECO:0000256" key="14">
    <source>
        <dbReference type="SAM" id="MobiDB-lite"/>
    </source>
</evidence>
<dbReference type="PRINTS" id="PR00380">
    <property type="entry name" value="KINESINHEAVY"/>
</dbReference>
<evidence type="ECO:0000256" key="3">
    <source>
        <dbReference type="ARBA" id="ARBA00022701"/>
    </source>
</evidence>
<dbReference type="GO" id="GO:0005524">
    <property type="term" value="F:ATP binding"/>
    <property type="evidence" value="ECO:0007669"/>
    <property type="project" value="UniProtKB-UniRule"/>
</dbReference>
<feature type="compositionally biased region" description="Gly residues" evidence="14">
    <location>
        <begin position="1608"/>
        <end position="1620"/>
    </location>
</feature>
<evidence type="ECO:0000313" key="16">
    <source>
        <dbReference type="EMBL" id="PRW34071.1"/>
    </source>
</evidence>
<dbReference type="STRING" id="3076.A0A2P6TIF5"/>
<dbReference type="InterPro" id="IPR044986">
    <property type="entry name" value="KIF15/KIN-12"/>
</dbReference>
<keyword evidence="3" id="KW-0493">Microtubule</keyword>
<feature type="compositionally biased region" description="Low complexity" evidence="14">
    <location>
        <begin position="529"/>
        <end position="543"/>
    </location>
</feature>
<sequence>MRLKDRIAQAFSGSGKKSGGSARRGVAAAEENASPLVPKRLLTPGGALPGSARPRPDAGLRDLTASGTPRALNYDGSASPAPSRLQREPSLQRTPAGPRLVRPGSVAPTTGRTPAQPSRFSQPPPSMGHDSAAAAMAADPDGTALSSDNIRVVLRVRPRNERETLGGGGICVQPLSAATVRVASHPEPHNFSFDYVAGDGTSQETIFKVAGKPIVDNCLAGYNGCIFAYGQTGSGKTYTMLGSDETAGEWSGAPGRDEARGLIQRVFEHLFARMAEAGGKHLLECSFLEIYNETITDLLDPSRTNLHVRENLEGQYVSNLSAHECSRVEDVVQLLRMGQANRRTGETNMNERSSRSHSVFTCKLQSKTLDQFGTSHVRTSRLHLVDLAGSERQKASGAQGERLKEATAINKSLSALGNVIMSLVDQQHGRSRHIPYRDSRLTYLLQDSLGGNAKTCLVATVSPASINMAETLSTLRFADQAKRIKNQAVVNEDTDGDRAALKREIKRLNEELAAARRQLAAGPQQHHLGGAAATSSGFAAPGPVAGEPQSGTPARLHAQADALLSATSPTMEGMGRRQALISALRREDAAVKDVKRLEAELEGMRGLLKAKDSDLQRTVMMMKLKESRLARLNAGGGGDVPAEVAELQQELELLRAKVDSHPEVKRFAVENIRLAEELKKVETILNRQELAALHHDVDGLRGELLRLEDEWRHAQDEMKAAQKAAEAARSEAEASADSIRAQAAAEAQAKAAIELAALRQQLFEQQRAAREAEGALQGTAGENEELQARVALLQETVATLEGSQAELRGELSPLKRQARHLESELDLARQTGQAAEMRATSEHTLRSQAELAASAAATRVAALEAEAASLRTANHELFRAKSFAEEQRDSAAGMGMELAALQAQLEREQAAAAERQAEHANTQANLDASQQRVATLEGELATSQRETGEARQELQRTVAAHEAETSAAAARITAALKAATDMQAELESRAACLRELQAAQEKLQSESDDLNQRCTQLHNENTHLGSMLAQRDNELQEMEQTIEEKDGQLAAQKEAADKLAEELKEAQAALAVRGNELAAATAELEATRSKLADATAAMQDAHEQLSELQDRLSAAEVQQAELEYDMSDKSASLREASEQLSALKRQLAESRAAAEAASAKAEAAAAELEQSHVRAMGLATSLAELEGELEGRKAEAGAHEEALAAARAEAEAQRAEAEAQRAQAEKQRAEVEAARQALAAVQQGTLLEKEQQIILGRAELAELRAQLAEQEEAAAKLRSQLEARDAELREAKAAMATEVAEAAQQVQHLLAANCRVDALEAELAAVRGELQAAQREAEEAHHLQPGAVAEVVAAARADARRELDRLEQLLAQKDEEVQVLRQELDEVQAEVAEAATLTTAQAQEQINQLIAEREAWIEEVTAQRAEATAAIEASRALERRHAEVAEERQALSTAFEAEKERCTKLEDELTHLTGQQNLNQRIQYHKKIKDENGSLREELGRLRIEAHRTQVRFERVQQELQRLRAAAGQEAHLPDFDAEEALREALAATEARKAQLEAELVELSHSVVALAGGSSGAASSAAGPAESGVIGRADDIVLELGTPRPGAAGTGMAGGSGGPAGASEASTAARRALADLSAQQAAAARSLEDQRQQIRLLQESKKLARMRRASAVPAAQQ</sequence>
<feature type="coiled-coil region" evidence="13">
    <location>
        <begin position="755"/>
        <end position="803"/>
    </location>
</feature>
<dbReference type="GO" id="GO:0007018">
    <property type="term" value="P:microtubule-based movement"/>
    <property type="evidence" value="ECO:0007669"/>
    <property type="project" value="InterPro"/>
</dbReference>
<keyword evidence="17" id="KW-1185">Reference proteome</keyword>
<feature type="domain" description="Kinesin motor" evidence="15">
    <location>
        <begin position="149"/>
        <end position="484"/>
    </location>
</feature>
<evidence type="ECO:0000256" key="9">
    <source>
        <dbReference type="ARBA" id="ARBA00034488"/>
    </source>
</evidence>
<dbReference type="Gene3D" id="1.10.287.1490">
    <property type="match status" value="1"/>
</dbReference>
<dbReference type="GO" id="GO:0003777">
    <property type="term" value="F:microtubule motor activity"/>
    <property type="evidence" value="ECO:0007669"/>
    <property type="project" value="InterPro"/>
</dbReference>
<evidence type="ECO:0000313" key="17">
    <source>
        <dbReference type="Proteomes" id="UP000239899"/>
    </source>
</evidence>
<evidence type="ECO:0000256" key="5">
    <source>
        <dbReference type="ARBA" id="ARBA00022840"/>
    </source>
</evidence>